<reference evidence="1 2" key="1">
    <citation type="submission" date="2008-07" db="EMBL/GenBank/DDBJ databases">
        <authorList>
            <person name="Gonzalez J."/>
            <person name="Sokolova T."/>
            <person name="Ferriera S."/>
            <person name="Johnson J."/>
            <person name="Kravitz S."/>
            <person name="Beeson K."/>
            <person name="Sutton G."/>
            <person name="Rogers Y.-H."/>
            <person name="Friedman R."/>
            <person name="Frazier M."/>
            <person name="Venter J.C."/>
        </authorList>
    </citation>
    <scope>NUCLEOTIDE SEQUENCE [LARGE SCALE GENOMIC DNA]</scope>
    <source>
        <strain evidence="1 2">DSM 12653</strain>
    </source>
</reference>
<dbReference type="AlphaFoldDB" id="A0A0F5PKE6"/>
<comment type="caution">
    <text evidence="1">The sequence shown here is derived from an EMBL/GenBank/DDBJ whole genome shotgun (WGS) entry which is preliminary data.</text>
</comment>
<organism evidence="1 2">
    <name type="scientific">Caldanaerobacter subterraneus subsp. pacificus DSM 12653</name>
    <dbReference type="NCBI Taxonomy" id="391606"/>
    <lineage>
        <taxon>Bacteria</taxon>
        <taxon>Bacillati</taxon>
        <taxon>Bacillota</taxon>
        <taxon>Clostridia</taxon>
        <taxon>Thermoanaerobacterales</taxon>
        <taxon>Thermoanaerobacteraceae</taxon>
        <taxon>Caldanaerobacter</taxon>
    </lineage>
</organism>
<dbReference type="Proteomes" id="UP000010146">
    <property type="component" value="Unassembled WGS sequence"/>
</dbReference>
<name>A0A0F5PKE6_9THEO</name>
<proteinExistence type="predicted"/>
<reference evidence="1 2" key="2">
    <citation type="journal article" date="2015" name="BMC Genomics">
        <title>Analysis of three genomes within the thermophilic bacterial species Caldanaerobacter subterraneus with a focus on carbon monoxide dehydrogenase evolution and hydrolase diversity.</title>
        <authorList>
            <person name="Sant'Anna F.H."/>
            <person name="Lebedinsky A.V."/>
            <person name="Sokolova T.G."/>
            <person name="Robb F.T."/>
            <person name="Gonzalez J.M."/>
        </authorList>
    </citation>
    <scope>NUCLEOTIDE SEQUENCE [LARGE SCALE GENOMIC DNA]</scope>
    <source>
        <strain evidence="1 2">DSM 12653</strain>
    </source>
</reference>
<evidence type="ECO:0000313" key="2">
    <source>
        <dbReference type="Proteomes" id="UP000010146"/>
    </source>
</evidence>
<sequence>MKEKCQFSPKKYKKPGQCFLSGLFIFQTKGTVPFV</sequence>
<dbReference type="EMBL" id="ABXP02000114">
    <property type="protein sequence ID" value="KKC28891.1"/>
    <property type="molecule type" value="Genomic_DNA"/>
</dbReference>
<gene>
    <name evidence="1" type="ORF">CDSM653_02115</name>
</gene>
<evidence type="ECO:0000313" key="1">
    <source>
        <dbReference type="EMBL" id="KKC28891.1"/>
    </source>
</evidence>
<protein>
    <submittedName>
        <fullName evidence="1">Uncharacterized protein</fullName>
    </submittedName>
</protein>
<reference evidence="2" key="3">
    <citation type="submission" date="2015-02" db="EMBL/GenBank/DDBJ databases">
        <title>Genome analysis of three genomes within the thermophilic hydrogenogenic bacterial species Caldanaerobacter subterraneus.</title>
        <authorList>
            <person name="Sant'Anna F.H."/>
            <person name="Lebedinsky A."/>
            <person name="Sokolova T."/>
            <person name="Robb F.T."/>
            <person name="Gonzalez J.M."/>
        </authorList>
    </citation>
    <scope>NUCLEOTIDE SEQUENCE [LARGE SCALE GENOMIC DNA]</scope>
    <source>
        <strain evidence="2">DSM 12653</strain>
    </source>
</reference>
<accession>A0A0F5PKE6</accession>